<dbReference type="Proteomes" id="UP001151081">
    <property type="component" value="Unassembled WGS sequence"/>
</dbReference>
<name>A0A9X3XC39_9BACT</name>
<dbReference type="SUPFAM" id="SSF52540">
    <property type="entry name" value="P-loop containing nucleoside triphosphate hydrolases"/>
    <property type="match status" value="1"/>
</dbReference>
<reference evidence="1 2" key="1">
    <citation type="submission" date="2021-04" db="EMBL/GenBank/DDBJ databases">
        <title>Genome analysis of Polyangium sp.</title>
        <authorList>
            <person name="Li Y."/>
            <person name="Wang J."/>
        </authorList>
    </citation>
    <scope>NUCLEOTIDE SEQUENCE [LARGE SCALE GENOMIC DNA]</scope>
    <source>
        <strain evidence="1 2">SDU14</strain>
    </source>
</reference>
<evidence type="ECO:0000313" key="1">
    <source>
        <dbReference type="EMBL" id="MDC3986625.1"/>
    </source>
</evidence>
<accession>A0A9X3XC39</accession>
<protein>
    <submittedName>
        <fullName evidence="1">Gliding motility protein</fullName>
    </submittedName>
</protein>
<gene>
    <name evidence="1" type="ORF">KEG57_39480</name>
</gene>
<proteinExistence type="predicted"/>
<dbReference type="CDD" id="cd00882">
    <property type="entry name" value="Ras_like_GTPase"/>
    <property type="match status" value="1"/>
</dbReference>
<dbReference type="AlphaFoldDB" id="A0A9X3XC39"/>
<dbReference type="EMBL" id="JAGTJJ010000041">
    <property type="protein sequence ID" value="MDC3986625.1"/>
    <property type="molecule type" value="Genomic_DNA"/>
</dbReference>
<dbReference type="PANTHER" id="PTHR42708:SF1">
    <property type="entry name" value="GLIDING MOTILITY PROTEIN MGLA"/>
    <property type="match status" value="1"/>
</dbReference>
<evidence type="ECO:0000313" key="2">
    <source>
        <dbReference type="Proteomes" id="UP001151081"/>
    </source>
</evidence>
<sequence>MQLDFASREISIKLVYYGPALSGKTTNLVALHGRAGADARGRLMTLETQDDRTLFFDLLPLTFRSKDGDVSLRIKLFTVPGQPIHAATRRLVLQGADGVALIADSRVSETQRNADAFLDLRQNLRDNGIEISKMPLVIQFNKRDLPDIRSDEELARLAARGKEPVFRAVATRGIGVVETFVCLLWLTWRSLDQSHQLARKLSIDGDDLVSTAAQQLGVTTPFRELIAARMGGRAAGAAPGGAP</sequence>
<organism evidence="1 2">
    <name type="scientific">Polyangium jinanense</name>
    <dbReference type="NCBI Taxonomy" id="2829994"/>
    <lineage>
        <taxon>Bacteria</taxon>
        <taxon>Pseudomonadati</taxon>
        <taxon>Myxococcota</taxon>
        <taxon>Polyangia</taxon>
        <taxon>Polyangiales</taxon>
        <taxon>Polyangiaceae</taxon>
        <taxon>Polyangium</taxon>
    </lineage>
</organism>
<dbReference type="InterPro" id="IPR052705">
    <property type="entry name" value="Gliding_Motility_GTPase"/>
</dbReference>
<dbReference type="RefSeq" id="WP_272425816.1">
    <property type="nucleotide sequence ID" value="NZ_JAGTJJ010000041.1"/>
</dbReference>
<keyword evidence="2" id="KW-1185">Reference proteome</keyword>
<dbReference type="Gene3D" id="3.40.50.300">
    <property type="entry name" value="P-loop containing nucleotide triphosphate hydrolases"/>
    <property type="match status" value="1"/>
</dbReference>
<dbReference type="PANTHER" id="PTHR42708">
    <property type="entry name" value="ATP/GTP-BINDING PROTEIN-RELATED"/>
    <property type="match status" value="1"/>
</dbReference>
<dbReference type="InterPro" id="IPR027417">
    <property type="entry name" value="P-loop_NTPase"/>
</dbReference>
<comment type="caution">
    <text evidence="1">The sequence shown here is derived from an EMBL/GenBank/DDBJ whole genome shotgun (WGS) entry which is preliminary data.</text>
</comment>